<feature type="compositionally biased region" description="Pro residues" evidence="1">
    <location>
        <begin position="188"/>
        <end position="197"/>
    </location>
</feature>
<reference evidence="2 3" key="1">
    <citation type="submission" date="2019-10" db="EMBL/GenBank/DDBJ databases">
        <authorList>
            <person name="Palmer J.M."/>
        </authorList>
    </citation>
    <scope>NUCLEOTIDE SEQUENCE [LARGE SCALE GENOMIC DNA]</scope>
    <source>
        <strain evidence="2 3">TWF718</strain>
    </source>
</reference>
<evidence type="ECO:0008006" key="4">
    <source>
        <dbReference type="Google" id="ProtNLM"/>
    </source>
</evidence>
<feature type="compositionally biased region" description="Low complexity" evidence="1">
    <location>
        <begin position="112"/>
        <end position="130"/>
    </location>
</feature>
<feature type="compositionally biased region" description="Pro residues" evidence="1">
    <location>
        <begin position="131"/>
        <end position="152"/>
    </location>
</feature>
<protein>
    <recommendedName>
        <fullName evidence="4">AAA-like domain protein</fullName>
    </recommendedName>
</protein>
<feature type="region of interest" description="Disordered" evidence="1">
    <location>
        <begin position="88"/>
        <end position="263"/>
    </location>
</feature>
<evidence type="ECO:0000313" key="2">
    <source>
        <dbReference type="EMBL" id="KAK6350794.1"/>
    </source>
</evidence>
<dbReference type="Proteomes" id="UP001313282">
    <property type="component" value="Unassembled WGS sequence"/>
</dbReference>
<name>A0AAN8MU96_9PEZI</name>
<dbReference type="SUPFAM" id="SSF52540">
    <property type="entry name" value="P-loop containing nucleoside triphosphate hydrolases"/>
    <property type="match status" value="1"/>
</dbReference>
<accession>A0AAN8MU96</accession>
<dbReference type="GO" id="GO:0030833">
    <property type="term" value="P:regulation of actin filament polymerization"/>
    <property type="evidence" value="ECO:0007669"/>
    <property type="project" value="TreeGrafter"/>
</dbReference>
<feature type="compositionally biased region" description="Low complexity" evidence="1">
    <location>
        <begin position="231"/>
        <end position="240"/>
    </location>
</feature>
<dbReference type="EMBL" id="JAVHNR010000002">
    <property type="protein sequence ID" value="KAK6350794.1"/>
    <property type="molecule type" value="Genomic_DNA"/>
</dbReference>
<dbReference type="GO" id="GO:0005884">
    <property type="term" value="C:actin filament"/>
    <property type="evidence" value="ECO:0007669"/>
    <property type="project" value="TreeGrafter"/>
</dbReference>
<dbReference type="PRINTS" id="PR01217">
    <property type="entry name" value="PRICHEXTENSN"/>
</dbReference>
<feature type="compositionally biased region" description="Basic and acidic residues" evidence="1">
    <location>
        <begin position="221"/>
        <end position="230"/>
    </location>
</feature>
<dbReference type="InterPro" id="IPR027417">
    <property type="entry name" value="P-loop_NTPase"/>
</dbReference>
<evidence type="ECO:0000313" key="3">
    <source>
        <dbReference type="Proteomes" id="UP001313282"/>
    </source>
</evidence>
<feature type="compositionally biased region" description="Low complexity" evidence="1">
    <location>
        <begin position="198"/>
        <end position="208"/>
    </location>
</feature>
<proteinExistence type="predicted"/>
<dbReference type="PANTHER" id="PTHR10829:SF25">
    <property type="entry name" value="DREBRIN-LIKE PROTEIN"/>
    <property type="match status" value="1"/>
</dbReference>
<sequence length="800" mass="87631">METLTRQDKNLLRCWLYDGIYENLPWTPRPDLKKLQEQAAQLKRIKEVQRFPKETIDALIADHLRRDLWKIFPDASKVTQTILPHWAPGYQSTAPPPPPPPVQKTPAPTPAPVQKAPAPVQKAPAPVQKKPAPPPVQKKPAPPPVQKTPAPAPVQKTPAPAQKIPAPAPVQKDPAPAPAPVQKTLAPSPKPPAPTPASGPSKTSSSSAPAPPPPSSLPGSKCDEPRKKENNVTNTATNNNQSTDAQGKLAYPTPVMTPTSSQSSKLEAVQHFWDIPRSSPEDVSTSNEDGVNINQDTAKNNEGTIKSNENVVTRSNDTSQRTIREKLDQLTLSAESLFLNDEGRSVADDDLSKAPLFTSDVARTANSTEIPPQFGIFGKFLGSGPADPNDKRVLFLNTNAPWTAFICGLQGAGKSHSLTVMLENALIPDPDVGALKKPLAGMVFHYSSYSSNIGSKPCEAAYLANLRRNSSNFSGPDVTVLVSSSNLGNMRTAYAHIPNVKVQEFLLNPKQLTIETMFHLMSVQENSGILYIEVIRRVLRDITIDNDKTGEPFSYAKFKDLLFKENLNAMQLGPLKQRLSLLESFIGPEDSPNLFHATPGTLTIVDLTCTFVDTETACILFGICNQLFVSAPQLSGKIIALDEAHRYMADGSSAAVERFATSIIVNIRLKRHLGLRTIISTQDPFIHPELLELSSIAIFHRFTSPRWFATIKKHIGLRAQTQAPESFLSWDDEEMSKGEEDIFNNIMGLNTGEAYIYCPQLVIPENSWRGWTLKRFGNGVFKAMVRRKITIDGGASKNVL</sequence>
<evidence type="ECO:0000256" key="1">
    <source>
        <dbReference type="SAM" id="MobiDB-lite"/>
    </source>
</evidence>
<gene>
    <name evidence="2" type="ORF">TWF718_003980</name>
</gene>
<dbReference type="GO" id="GO:0030864">
    <property type="term" value="C:cortical actin cytoskeleton"/>
    <property type="evidence" value="ECO:0007669"/>
    <property type="project" value="TreeGrafter"/>
</dbReference>
<comment type="caution">
    <text evidence="2">The sequence shown here is derived from an EMBL/GenBank/DDBJ whole genome shotgun (WGS) entry which is preliminary data.</text>
</comment>
<organism evidence="2 3">
    <name type="scientific">Orbilia javanica</name>
    <dbReference type="NCBI Taxonomy" id="47235"/>
    <lineage>
        <taxon>Eukaryota</taxon>
        <taxon>Fungi</taxon>
        <taxon>Dikarya</taxon>
        <taxon>Ascomycota</taxon>
        <taxon>Pezizomycotina</taxon>
        <taxon>Orbiliomycetes</taxon>
        <taxon>Orbiliales</taxon>
        <taxon>Orbiliaceae</taxon>
        <taxon>Orbilia</taxon>
    </lineage>
</organism>
<dbReference type="PANTHER" id="PTHR10829">
    <property type="entry name" value="CORTACTIN AND DREBRIN"/>
    <property type="match status" value="1"/>
</dbReference>
<dbReference type="GO" id="GO:0051015">
    <property type="term" value="F:actin filament binding"/>
    <property type="evidence" value="ECO:0007669"/>
    <property type="project" value="TreeGrafter"/>
</dbReference>
<dbReference type="Gene3D" id="3.40.50.300">
    <property type="entry name" value="P-loop containing nucleotide triphosphate hydrolases"/>
    <property type="match status" value="1"/>
</dbReference>
<dbReference type="AlphaFoldDB" id="A0AAN8MU96"/>
<feature type="compositionally biased region" description="Pro residues" evidence="1">
    <location>
        <begin position="94"/>
        <end position="111"/>
    </location>
</feature>
<feature type="compositionally biased region" description="Low complexity" evidence="1">
    <location>
        <begin position="153"/>
        <end position="172"/>
    </location>
</feature>
<keyword evidence="3" id="KW-1185">Reference proteome</keyword>